<evidence type="ECO:0000256" key="2">
    <source>
        <dbReference type="ARBA" id="ARBA00022490"/>
    </source>
</evidence>
<dbReference type="EMBL" id="JACOQH010000003">
    <property type="protein sequence ID" value="MBC5753449.1"/>
    <property type="molecule type" value="Genomic_DNA"/>
</dbReference>
<keyword evidence="2" id="KW-0963">Cytoplasm</keyword>
<dbReference type="InterPro" id="IPR000032">
    <property type="entry name" value="HPr-like"/>
</dbReference>
<proteinExistence type="predicted"/>
<reference evidence="5 6" key="1">
    <citation type="submission" date="2020-08" db="EMBL/GenBank/DDBJ databases">
        <title>Genome public.</title>
        <authorList>
            <person name="Liu C."/>
            <person name="Sun Q."/>
        </authorList>
    </citation>
    <scope>NUCLEOTIDE SEQUENCE [LARGE SCALE GENOMIC DNA]</scope>
    <source>
        <strain evidence="5 6">BX0805</strain>
    </source>
</reference>
<keyword evidence="6" id="KW-1185">Reference proteome</keyword>
<dbReference type="RefSeq" id="WP_186981875.1">
    <property type="nucleotide sequence ID" value="NZ_JACOQH010000003.1"/>
</dbReference>
<dbReference type="PRINTS" id="PR00107">
    <property type="entry name" value="PHOSPHOCPHPR"/>
</dbReference>
<keyword evidence="3" id="KW-0598">Phosphotransferase system</keyword>
<name>A0ABR7I951_9FIRM</name>
<dbReference type="NCBIfam" id="TIGR01003">
    <property type="entry name" value="PTS_HPr_family"/>
    <property type="match status" value="1"/>
</dbReference>
<evidence type="ECO:0000256" key="1">
    <source>
        <dbReference type="ARBA" id="ARBA00004496"/>
    </source>
</evidence>
<protein>
    <submittedName>
        <fullName evidence="5">HPr family phosphocarrier protein</fullName>
    </submittedName>
</protein>
<dbReference type="PANTHER" id="PTHR33705:SF2">
    <property type="entry name" value="PHOSPHOCARRIER PROTEIN NPR"/>
    <property type="match status" value="1"/>
</dbReference>
<comment type="subcellular location">
    <subcellularLocation>
        <location evidence="1">Cytoplasm</location>
    </subcellularLocation>
</comment>
<evidence type="ECO:0000313" key="5">
    <source>
        <dbReference type="EMBL" id="MBC5753449.1"/>
    </source>
</evidence>
<dbReference type="Pfam" id="PF00381">
    <property type="entry name" value="PTS-HPr"/>
    <property type="match status" value="1"/>
</dbReference>
<comment type="caution">
    <text evidence="5">The sequence shown here is derived from an EMBL/GenBank/DDBJ whole genome shotgun (WGS) entry which is preliminary data.</text>
</comment>
<sequence>MVKFTFVVNDEMGLHARPAGALVKEAAKCSSKVTIRKGEKTGDAKRIFNVMALSVKANEEVEMIVEGEKEQEEAAALETFIKDNI</sequence>
<organism evidence="5 6">
    <name type="scientific">Roseburia yibonii</name>
    <dbReference type="NCBI Taxonomy" id="2763063"/>
    <lineage>
        <taxon>Bacteria</taxon>
        <taxon>Bacillati</taxon>
        <taxon>Bacillota</taxon>
        <taxon>Clostridia</taxon>
        <taxon>Lachnospirales</taxon>
        <taxon>Lachnospiraceae</taxon>
        <taxon>Roseburia</taxon>
    </lineage>
</organism>
<dbReference type="Gene3D" id="3.30.1340.10">
    <property type="entry name" value="HPr-like"/>
    <property type="match status" value="1"/>
</dbReference>
<evidence type="ECO:0000259" key="4">
    <source>
        <dbReference type="PROSITE" id="PS51350"/>
    </source>
</evidence>
<accession>A0ABR7I951</accession>
<gene>
    <name evidence="5" type="ORF">H8Z76_05310</name>
</gene>
<dbReference type="InterPro" id="IPR050399">
    <property type="entry name" value="HPr"/>
</dbReference>
<dbReference type="Proteomes" id="UP000621540">
    <property type="component" value="Unassembled WGS sequence"/>
</dbReference>
<dbReference type="InterPro" id="IPR035895">
    <property type="entry name" value="HPr-like_sf"/>
</dbReference>
<evidence type="ECO:0000256" key="3">
    <source>
        <dbReference type="ARBA" id="ARBA00022683"/>
    </source>
</evidence>
<dbReference type="CDD" id="cd00367">
    <property type="entry name" value="PTS-HPr_like"/>
    <property type="match status" value="1"/>
</dbReference>
<dbReference type="PANTHER" id="PTHR33705">
    <property type="entry name" value="PHOSPHOCARRIER PROTEIN HPR"/>
    <property type="match status" value="1"/>
</dbReference>
<dbReference type="SUPFAM" id="SSF55594">
    <property type="entry name" value="HPr-like"/>
    <property type="match status" value="1"/>
</dbReference>
<feature type="domain" description="HPr" evidence="4">
    <location>
        <begin position="1"/>
        <end position="85"/>
    </location>
</feature>
<dbReference type="PROSITE" id="PS51350">
    <property type="entry name" value="PTS_HPR_DOM"/>
    <property type="match status" value="1"/>
</dbReference>
<evidence type="ECO:0000313" key="6">
    <source>
        <dbReference type="Proteomes" id="UP000621540"/>
    </source>
</evidence>